<dbReference type="CDD" id="cd22851">
    <property type="entry name" value="SMN_N"/>
    <property type="match status" value="1"/>
</dbReference>
<dbReference type="PANTHER" id="PTHR39267:SF1">
    <property type="entry name" value="SURVIVAL MOTOR NEURON PROTEIN"/>
    <property type="match status" value="1"/>
</dbReference>
<feature type="compositionally biased region" description="Polar residues" evidence="1">
    <location>
        <begin position="399"/>
        <end position="410"/>
    </location>
</feature>
<organism evidence="3 4">
    <name type="scientific">Setaria italica</name>
    <name type="common">Foxtail millet</name>
    <name type="synonym">Panicum italicum</name>
    <dbReference type="NCBI Taxonomy" id="4555"/>
    <lineage>
        <taxon>Eukaryota</taxon>
        <taxon>Viridiplantae</taxon>
        <taxon>Streptophyta</taxon>
        <taxon>Embryophyta</taxon>
        <taxon>Tracheophyta</taxon>
        <taxon>Spermatophyta</taxon>
        <taxon>Magnoliopsida</taxon>
        <taxon>Liliopsida</taxon>
        <taxon>Poales</taxon>
        <taxon>Poaceae</taxon>
        <taxon>PACMAD clade</taxon>
        <taxon>Panicoideae</taxon>
        <taxon>Panicodae</taxon>
        <taxon>Paniceae</taxon>
        <taxon>Cenchrinae</taxon>
        <taxon>Setaria</taxon>
    </lineage>
</organism>
<feature type="compositionally biased region" description="Basic and acidic residues" evidence="1">
    <location>
        <begin position="220"/>
        <end position="229"/>
    </location>
</feature>
<feature type="region of interest" description="Disordered" evidence="1">
    <location>
        <begin position="141"/>
        <end position="247"/>
    </location>
</feature>
<name>K3YS85_SETIT</name>
<dbReference type="Gramene" id="KQL31062">
    <property type="protein sequence ID" value="KQL31062"/>
    <property type="gene ID" value="SETIT_017129mg"/>
</dbReference>
<feature type="compositionally biased region" description="Basic and acidic residues" evidence="1">
    <location>
        <begin position="180"/>
        <end position="190"/>
    </location>
</feature>
<dbReference type="STRING" id="4555.K3YS85"/>
<dbReference type="InParanoid" id="K3YS85"/>
<proteinExistence type="predicted"/>
<dbReference type="InterPro" id="IPR040424">
    <property type="entry name" value="Smn1"/>
</dbReference>
<sequence>MGAGELLWLGAVAWPRSLRSKGSGSVGGQWGYHPSVRPRALTATRRPPARPAFKAPTAVLLFCSLCCGLRPHTISLPLHLQPRPCYFSAFSKWVQSKEAARFAGAKRGRRDSEMGKGGELWDDSALVDAFDRAVATYKEMHGKSNRATPCEDEKPEHAAAAAAAAAATAQVEEAVTAETADEHREKDANRDNTACGMAETPQLPSEEKQAVEQAPLQETDPGKETHVPESKAISDATDADGNVSSSQQTWEYNELLRQYYELEEKSRNVLQQLQQANYWNYQASGYSSTTQQQQIPAYSATAPDPHSSTTQSSCCYWNVPLVSVSCCSAGQPSEGSASMPPSGGCSVSLTCDQCPGASTTYPSISNSMQLPTKLSPNDDQVAKAAMMTAEGALNFMRSTVAGQPGSQGNESETRKEENTSMGMNPNLDITGADSDLATLLNAWYAAGFYTGRYLALQSTKNSKQ</sequence>
<dbReference type="InterPro" id="IPR049481">
    <property type="entry name" value="SMN_G2-BD"/>
</dbReference>
<dbReference type="OMA" id="KYKIMHS"/>
<evidence type="ECO:0000313" key="4">
    <source>
        <dbReference type="Proteomes" id="UP000004995"/>
    </source>
</evidence>
<dbReference type="Proteomes" id="UP000004995">
    <property type="component" value="Unassembled WGS sequence"/>
</dbReference>
<feature type="domain" description="Survival Motor Neuron Gemin2-binding" evidence="2">
    <location>
        <begin position="114"/>
        <end position="142"/>
    </location>
</feature>
<dbReference type="FunCoup" id="K3YS85">
    <property type="interactions" value="2188"/>
</dbReference>
<evidence type="ECO:0000313" key="3">
    <source>
        <dbReference type="EnsemblPlants" id="KQL31062"/>
    </source>
</evidence>
<dbReference type="AlphaFoldDB" id="K3YS85"/>
<evidence type="ECO:0000256" key="1">
    <source>
        <dbReference type="SAM" id="MobiDB-lite"/>
    </source>
</evidence>
<accession>K3YS85</accession>
<dbReference type="PANTHER" id="PTHR39267">
    <property type="entry name" value="SURVIVAL MOTOR NEURON-LIKE PROTEIN 1"/>
    <property type="match status" value="1"/>
</dbReference>
<evidence type="ECO:0000259" key="2">
    <source>
        <dbReference type="Pfam" id="PF20636"/>
    </source>
</evidence>
<dbReference type="HOGENOM" id="CLU_047190_0_0_1"/>
<reference evidence="3" key="2">
    <citation type="submission" date="2018-08" db="UniProtKB">
        <authorList>
            <consortium name="EnsemblPlants"/>
        </authorList>
    </citation>
    <scope>IDENTIFICATION</scope>
    <source>
        <strain evidence="3">Yugu1</strain>
    </source>
</reference>
<dbReference type="EMBL" id="AGNK02000509">
    <property type="status" value="NOT_ANNOTATED_CDS"/>
    <property type="molecule type" value="Genomic_DNA"/>
</dbReference>
<feature type="region of interest" description="Disordered" evidence="1">
    <location>
        <begin position="399"/>
        <end position="422"/>
    </location>
</feature>
<dbReference type="EnsemblPlants" id="KQL31062">
    <property type="protein sequence ID" value="KQL31062"/>
    <property type="gene ID" value="SETIT_017129mg"/>
</dbReference>
<feature type="compositionally biased region" description="Low complexity" evidence="1">
    <location>
        <begin position="158"/>
        <end position="178"/>
    </location>
</feature>
<dbReference type="eggNOG" id="ENOG502RY4Z">
    <property type="taxonomic scope" value="Eukaryota"/>
</dbReference>
<reference evidence="4" key="1">
    <citation type="journal article" date="2012" name="Nat. Biotechnol.">
        <title>Reference genome sequence of the model plant Setaria.</title>
        <authorList>
            <person name="Bennetzen J.L."/>
            <person name="Schmutz J."/>
            <person name="Wang H."/>
            <person name="Percifield R."/>
            <person name="Hawkins J."/>
            <person name="Pontaroli A.C."/>
            <person name="Estep M."/>
            <person name="Feng L."/>
            <person name="Vaughn J.N."/>
            <person name="Grimwood J."/>
            <person name="Jenkins J."/>
            <person name="Barry K."/>
            <person name="Lindquist E."/>
            <person name="Hellsten U."/>
            <person name="Deshpande S."/>
            <person name="Wang X."/>
            <person name="Wu X."/>
            <person name="Mitros T."/>
            <person name="Triplett J."/>
            <person name="Yang X."/>
            <person name="Ye C.Y."/>
            <person name="Mauro-Herrera M."/>
            <person name="Wang L."/>
            <person name="Li P."/>
            <person name="Sharma M."/>
            <person name="Sharma R."/>
            <person name="Ronald P.C."/>
            <person name="Panaud O."/>
            <person name="Kellogg E.A."/>
            <person name="Brutnell T.P."/>
            <person name="Doust A.N."/>
            <person name="Tuskan G.A."/>
            <person name="Rokhsar D."/>
            <person name="Devos K.M."/>
        </authorList>
    </citation>
    <scope>NUCLEOTIDE SEQUENCE [LARGE SCALE GENOMIC DNA]</scope>
    <source>
        <strain evidence="4">cv. Yugu1</strain>
    </source>
</reference>
<protein>
    <recommendedName>
        <fullName evidence="2">Survival Motor Neuron Gemin2-binding domain-containing protein</fullName>
    </recommendedName>
</protein>
<dbReference type="Pfam" id="PF20636">
    <property type="entry name" value="SMN_G2-BD"/>
    <property type="match status" value="1"/>
</dbReference>
<keyword evidence="4" id="KW-1185">Reference proteome</keyword>